<dbReference type="CDD" id="cd01392">
    <property type="entry name" value="HTH_LacI"/>
    <property type="match status" value="1"/>
</dbReference>
<dbReference type="InterPro" id="IPR010982">
    <property type="entry name" value="Lambda_DNA-bd_dom_sf"/>
</dbReference>
<protein>
    <submittedName>
        <fullName evidence="5">LacI family transcriptional regulator</fullName>
    </submittedName>
</protein>
<dbReference type="RefSeq" id="WP_094723056.1">
    <property type="nucleotide sequence ID" value="NZ_MWWS01000005.1"/>
</dbReference>
<dbReference type="Pfam" id="PF00356">
    <property type="entry name" value="LacI"/>
    <property type="match status" value="1"/>
</dbReference>
<dbReference type="GO" id="GO:0003700">
    <property type="term" value="F:DNA-binding transcription factor activity"/>
    <property type="evidence" value="ECO:0007669"/>
    <property type="project" value="TreeGrafter"/>
</dbReference>
<keyword evidence="3" id="KW-0804">Transcription</keyword>
<comment type="caution">
    <text evidence="5">The sequence shown here is derived from an EMBL/GenBank/DDBJ whole genome shotgun (WGS) entry which is preliminary data.</text>
</comment>
<dbReference type="Pfam" id="PF13377">
    <property type="entry name" value="Peripla_BP_3"/>
    <property type="match status" value="1"/>
</dbReference>
<proteinExistence type="predicted"/>
<keyword evidence="6" id="KW-1185">Reference proteome</keyword>
<name>A0A261EQV0_9BIFI</name>
<evidence type="ECO:0000259" key="4">
    <source>
        <dbReference type="PROSITE" id="PS50932"/>
    </source>
</evidence>
<dbReference type="Gene3D" id="1.10.260.40">
    <property type="entry name" value="lambda repressor-like DNA-binding domains"/>
    <property type="match status" value="1"/>
</dbReference>
<dbReference type="SUPFAM" id="SSF47413">
    <property type="entry name" value="lambda repressor-like DNA-binding domains"/>
    <property type="match status" value="1"/>
</dbReference>
<dbReference type="SMART" id="SM00354">
    <property type="entry name" value="HTH_LACI"/>
    <property type="match status" value="1"/>
</dbReference>
<evidence type="ECO:0000313" key="6">
    <source>
        <dbReference type="Proteomes" id="UP000216004"/>
    </source>
</evidence>
<dbReference type="PANTHER" id="PTHR30146:SF109">
    <property type="entry name" value="HTH-TYPE TRANSCRIPTIONAL REGULATOR GALS"/>
    <property type="match status" value="1"/>
</dbReference>
<dbReference type="PANTHER" id="PTHR30146">
    <property type="entry name" value="LACI-RELATED TRANSCRIPTIONAL REPRESSOR"/>
    <property type="match status" value="1"/>
</dbReference>
<feature type="domain" description="HTH lacI-type" evidence="4">
    <location>
        <begin position="2"/>
        <end position="56"/>
    </location>
</feature>
<reference evidence="5 6" key="1">
    <citation type="journal article" date="2017" name="BMC Genomics">
        <title>Comparative genomic and phylogenomic analyses of the Bifidobacteriaceae family.</title>
        <authorList>
            <person name="Lugli G.A."/>
            <person name="Milani C."/>
            <person name="Turroni F."/>
            <person name="Duranti S."/>
            <person name="Mancabelli L."/>
            <person name="Mangifesta M."/>
            <person name="Ferrario C."/>
            <person name="Modesto M."/>
            <person name="Mattarelli P."/>
            <person name="Jiri K."/>
            <person name="van Sinderen D."/>
            <person name="Ventura M."/>
        </authorList>
    </citation>
    <scope>NUCLEOTIDE SEQUENCE [LARGE SCALE GENOMIC DNA]</scope>
    <source>
        <strain evidence="5 6">DSM 22924</strain>
    </source>
</reference>
<dbReference type="InterPro" id="IPR000843">
    <property type="entry name" value="HTH_LacI"/>
</dbReference>
<dbReference type="InterPro" id="IPR046335">
    <property type="entry name" value="LacI/GalR-like_sensor"/>
</dbReference>
<evidence type="ECO:0000313" key="5">
    <source>
        <dbReference type="EMBL" id="OZG49233.1"/>
    </source>
</evidence>
<dbReference type="Proteomes" id="UP000216004">
    <property type="component" value="Unassembled WGS sequence"/>
</dbReference>
<dbReference type="GO" id="GO:0000976">
    <property type="term" value="F:transcription cis-regulatory region binding"/>
    <property type="evidence" value="ECO:0007669"/>
    <property type="project" value="TreeGrafter"/>
</dbReference>
<dbReference type="OrthoDB" id="252678at2"/>
<evidence type="ECO:0000256" key="2">
    <source>
        <dbReference type="ARBA" id="ARBA00023125"/>
    </source>
</evidence>
<evidence type="ECO:0000256" key="1">
    <source>
        <dbReference type="ARBA" id="ARBA00023015"/>
    </source>
</evidence>
<dbReference type="InterPro" id="IPR028082">
    <property type="entry name" value="Peripla_BP_I"/>
</dbReference>
<keyword evidence="2" id="KW-0238">DNA-binding</keyword>
<organism evidence="5 6">
    <name type="scientific">Bombiscardovia coagulans</name>
    <dbReference type="NCBI Taxonomy" id="686666"/>
    <lineage>
        <taxon>Bacteria</taxon>
        <taxon>Bacillati</taxon>
        <taxon>Actinomycetota</taxon>
        <taxon>Actinomycetes</taxon>
        <taxon>Bifidobacteriales</taxon>
        <taxon>Bifidobacteriaceae</taxon>
        <taxon>Bombiscardovia</taxon>
    </lineage>
</organism>
<evidence type="ECO:0000256" key="3">
    <source>
        <dbReference type="ARBA" id="ARBA00023163"/>
    </source>
</evidence>
<dbReference type="AlphaFoldDB" id="A0A261EQV0"/>
<dbReference type="EMBL" id="MWWS01000005">
    <property type="protein sequence ID" value="OZG49233.1"/>
    <property type="molecule type" value="Genomic_DNA"/>
</dbReference>
<keyword evidence="1" id="KW-0805">Transcription regulation</keyword>
<dbReference type="SUPFAM" id="SSF53822">
    <property type="entry name" value="Periplasmic binding protein-like I"/>
    <property type="match status" value="1"/>
</dbReference>
<dbReference type="Gene3D" id="3.40.50.2300">
    <property type="match status" value="2"/>
</dbReference>
<accession>A0A261EQV0</accession>
<gene>
    <name evidence="5" type="ORF">BOCO_1042</name>
</gene>
<sequence>MAGIQEVAKRAGVAMSTVSYVMSGKRSVSGETKLRVLQAARELGYYPNAKAKILRATGDVNILALSSPMHAWTYYTNYAAFFFGVANRARQHGYEVLLLMDEDGTDELQRISDSGLVDGAVLLDVAVNDSRVEMAKTTLVPMVSIGISSDHSSVISVDLDFEQMAKMAVNRALILGHKHILMVGSGLSSYENGSNFLIRTRDSVKHYAACSGMQVSFYTAESSGRQWAEGLLDRAFESDPDISALFAQCGLEQLESLLSACQARGLRVPYDLSVLALGTLGNAANMTIPIDEIPMLPFAVGGRAVEILLDMLAGKCKDVGTVETIPSKYLKRGSMVPFVGKK</sequence>
<dbReference type="PROSITE" id="PS50932">
    <property type="entry name" value="HTH_LACI_2"/>
    <property type="match status" value="1"/>
</dbReference>